<dbReference type="EMBL" id="UINC01059378">
    <property type="protein sequence ID" value="SVB82721.1"/>
    <property type="molecule type" value="Genomic_DNA"/>
</dbReference>
<organism evidence="1">
    <name type="scientific">marine metagenome</name>
    <dbReference type="NCBI Taxonomy" id="408172"/>
    <lineage>
        <taxon>unclassified sequences</taxon>
        <taxon>metagenomes</taxon>
        <taxon>ecological metagenomes</taxon>
    </lineage>
</organism>
<evidence type="ECO:0000313" key="1">
    <source>
        <dbReference type="EMBL" id="SVB82721.1"/>
    </source>
</evidence>
<proteinExistence type="predicted"/>
<dbReference type="AlphaFoldDB" id="A0A382H8F6"/>
<accession>A0A382H8F6</accession>
<protein>
    <submittedName>
        <fullName evidence="1">Uncharacterized protein</fullName>
    </submittedName>
</protein>
<gene>
    <name evidence="1" type="ORF">METZ01_LOCUS235575</name>
</gene>
<sequence length="208" mass="24251">MELENFTFYLFDRVLKNGLVSTLIISIHKDTGETIISSKSADGSSDYIPMKKEQIDLNEENSNSYLTVIRMLNEYLKDYNPELMKNTKVDLRINHLRKVIGYYYDWFKSNNNELPELPPYPGTALSERSIIVNEKRVHLNERQYKIISVLRNSSNPLKTIEILDTVDALCGTITSYTRVSEIFKSKRDVFNACIEKPRKGFYKLKDNF</sequence>
<name>A0A382H8F6_9ZZZZ</name>
<reference evidence="1" key="1">
    <citation type="submission" date="2018-05" db="EMBL/GenBank/DDBJ databases">
        <authorList>
            <person name="Lanie J.A."/>
            <person name="Ng W.-L."/>
            <person name="Kazmierczak K.M."/>
            <person name="Andrzejewski T.M."/>
            <person name="Davidsen T.M."/>
            <person name="Wayne K.J."/>
            <person name="Tettelin H."/>
            <person name="Glass J.I."/>
            <person name="Rusch D."/>
            <person name="Podicherti R."/>
            <person name="Tsui H.-C.T."/>
            <person name="Winkler M.E."/>
        </authorList>
    </citation>
    <scope>NUCLEOTIDE SEQUENCE</scope>
</reference>